<accession>A0A2P2JVG2</accession>
<proteinExistence type="predicted"/>
<sequence length="27" mass="2872">MDPICSSASLNYLFGLLASTQLPQKSS</sequence>
<protein>
    <submittedName>
        <fullName evidence="1">F-box protein FBW2-like</fullName>
    </submittedName>
</protein>
<name>A0A2P2JVG2_RHIMU</name>
<organism evidence="1">
    <name type="scientific">Rhizophora mucronata</name>
    <name type="common">Asiatic mangrove</name>
    <dbReference type="NCBI Taxonomy" id="61149"/>
    <lineage>
        <taxon>Eukaryota</taxon>
        <taxon>Viridiplantae</taxon>
        <taxon>Streptophyta</taxon>
        <taxon>Embryophyta</taxon>
        <taxon>Tracheophyta</taxon>
        <taxon>Spermatophyta</taxon>
        <taxon>Magnoliopsida</taxon>
        <taxon>eudicotyledons</taxon>
        <taxon>Gunneridae</taxon>
        <taxon>Pentapetalae</taxon>
        <taxon>rosids</taxon>
        <taxon>fabids</taxon>
        <taxon>Malpighiales</taxon>
        <taxon>Rhizophoraceae</taxon>
        <taxon>Rhizophora</taxon>
    </lineage>
</organism>
<evidence type="ECO:0000313" key="1">
    <source>
        <dbReference type="EMBL" id="MBW97451.1"/>
    </source>
</evidence>
<dbReference type="EMBL" id="GGEC01016968">
    <property type="protein sequence ID" value="MBW97451.1"/>
    <property type="molecule type" value="Transcribed_RNA"/>
</dbReference>
<dbReference type="AlphaFoldDB" id="A0A2P2JVG2"/>
<reference evidence="1" key="1">
    <citation type="submission" date="2018-02" db="EMBL/GenBank/DDBJ databases">
        <title>Rhizophora mucronata_Transcriptome.</title>
        <authorList>
            <person name="Meera S.P."/>
            <person name="Sreeshan A."/>
            <person name="Augustine A."/>
        </authorList>
    </citation>
    <scope>NUCLEOTIDE SEQUENCE</scope>
    <source>
        <tissue evidence="1">Leaf</tissue>
    </source>
</reference>